<organism evidence="10 11">
    <name type="scientific">Aspergillus tanneri</name>
    <dbReference type="NCBI Taxonomy" id="1220188"/>
    <lineage>
        <taxon>Eukaryota</taxon>
        <taxon>Fungi</taxon>
        <taxon>Dikarya</taxon>
        <taxon>Ascomycota</taxon>
        <taxon>Pezizomycotina</taxon>
        <taxon>Eurotiomycetes</taxon>
        <taxon>Eurotiomycetidae</taxon>
        <taxon>Eurotiales</taxon>
        <taxon>Aspergillaceae</taxon>
        <taxon>Aspergillus</taxon>
        <taxon>Aspergillus subgen. Circumdati</taxon>
    </lineage>
</organism>
<keyword evidence="4 8" id="KW-0479">Metal-binding</keyword>
<dbReference type="GO" id="GO:0020037">
    <property type="term" value="F:heme binding"/>
    <property type="evidence" value="ECO:0007669"/>
    <property type="project" value="InterPro"/>
</dbReference>
<proteinExistence type="inferred from homology"/>
<evidence type="ECO:0000256" key="4">
    <source>
        <dbReference type="ARBA" id="ARBA00022723"/>
    </source>
</evidence>
<dbReference type="PANTHER" id="PTHR46206">
    <property type="entry name" value="CYTOCHROME P450"/>
    <property type="match status" value="1"/>
</dbReference>
<dbReference type="Gene3D" id="3.40.50.1240">
    <property type="entry name" value="Phosphoglycerate mutase-like"/>
    <property type="match status" value="1"/>
</dbReference>
<sequence length="729" mass="82488">MFSLFLAFLASRPALASRDTFYPPLNHTTYITDTSLGPYGGIYTAPEDHASPHSHDDVYNYCSMPHPRAETYSLPSPVANNSVSARLVYLEYLQRHQRRTPYNILPGGENQPYNCDKVHAHLYAAPAHGVSPAQSSAGGVLRGIWPHHKGSISLHQQASGIDTVDRGFPCAAQSSLLSTIQSSPEWKEHLSVTQSLRNRLAVLFDANTSSWMSTFDHFADNFQARLCNGYELPCQLDGSGCATMDDAYTVFRAGDWEWNYWWRYNANATRYIQLVEGLFIGEIVRKLEVVQRRNSELVYSHTFVHDGDGDIDVGTLRTLANPTEPSWLQTSNLPTINAYPGDFRKKKARAVFLSDAKNLLQEGAKKFNGPFRIITTLGSRVILPESWTLWVKNCPDLDHPQLVRDTKLNQSSHWHPIDFPQDMIHFIARISSCIFVGPELSRNPEWQDIIVNYTLTFFYSVRALRHWPGFLRPVIHWVVPECRRARYQVRRAHDILTPVLESRAAMKQAANAENCSLKFDDSIEWMEEVARGRSFDPVAAQLDYLGYMYAFGELIQTLREEIMNAVGESGWTTAGLFKMKLLDSVIKETQRLKPGALVNLERKTINKVTLPNGMVLPCGTSVAVECTTWSDAETYPSPERYDGYRFLKMREQGDTTAVLSSTSPKHVAFGIGRSICPGRFLAANEAKIVVAKILLDYDIRLEEGYQPYVVHYGFEMLSDPSARVEVRRR</sequence>
<feature type="chain" id="PRO_5024440148" description="Cytochrome P450" evidence="9">
    <location>
        <begin position="17"/>
        <end position="729"/>
    </location>
</feature>
<dbReference type="Pfam" id="PF00067">
    <property type="entry name" value="p450"/>
    <property type="match status" value="1"/>
</dbReference>
<dbReference type="InterPro" id="IPR002403">
    <property type="entry name" value="Cyt_P450_E_grp-IV"/>
</dbReference>
<dbReference type="Gene3D" id="1.10.630.10">
    <property type="entry name" value="Cytochrome P450"/>
    <property type="match status" value="1"/>
</dbReference>
<evidence type="ECO:0000256" key="5">
    <source>
        <dbReference type="ARBA" id="ARBA00023002"/>
    </source>
</evidence>
<dbReference type="SUPFAM" id="SSF48264">
    <property type="entry name" value="Cytochrome P450"/>
    <property type="match status" value="1"/>
</dbReference>
<feature type="binding site" description="axial binding residue" evidence="8">
    <location>
        <position position="676"/>
    </location>
    <ligand>
        <name>heme</name>
        <dbReference type="ChEBI" id="CHEBI:30413"/>
    </ligand>
    <ligandPart>
        <name>Fe</name>
        <dbReference type="ChEBI" id="CHEBI:18248"/>
    </ligandPart>
</feature>
<feature type="signal peptide" evidence="9">
    <location>
        <begin position="1"/>
        <end position="16"/>
    </location>
</feature>
<dbReference type="InterPro" id="IPR001128">
    <property type="entry name" value="Cyt_P450"/>
</dbReference>
<comment type="cofactor">
    <cofactor evidence="1 8">
        <name>heme</name>
        <dbReference type="ChEBI" id="CHEBI:30413"/>
    </cofactor>
</comment>
<dbReference type="GO" id="GO:0004497">
    <property type="term" value="F:monooxygenase activity"/>
    <property type="evidence" value="ECO:0007669"/>
    <property type="project" value="UniProtKB-KW"/>
</dbReference>
<dbReference type="InterPro" id="IPR029033">
    <property type="entry name" value="His_PPase_superfam"/>
</dbReference>
<dbReference type="RefSeq" id="XP_033430475.1">
    <property type="nucleotide sequence ID" value="XM_033568480.1"/>
</dbReference>
<accession>A0A5M9N0J1</accession>
<protein>
    <recommendedName>
        <fullName evidence="12">Cytochrome P450</fullName>
    </recommendedName>
</protein>
<dbReference type="GO" id="GO:0019748">
    <property type="term" value="P:secondary metabolic process"/>
    <property type="evidence" value="ECO:0007669"/>
    <property type="project" value="UniProtKB-ARBA"/>
</dbReference>
<keyword evidence="7" id="KW-0503">Monooxygenase</keyword>
<comment type="similarity">
    <text evidence="2">Belongs to the cytochrome P450 family.</text>
</comment>
<evidence type="ECO:0000256" key="9">
    <source>
        <dbReference type="SAM" id="SignalP"/>
    </source>
</evidence>
<dbReference type="PRINTS" id="PR00465">
    <property type="entry name" value="EP450IV"/>
</dbReference>
<dbReference type="InterPro" id="IPR036396">
    <property type="entry name" value="Cyt_P450_sf"/>
</dbReference>
<dbReference type="PANTHER" id="PTHR46206:SF2">
    <property type="entry name" value="CYTOCHROME P450 MONOOXYGENASE AUSG-RELATED"/>
    <property type="match status" value="1"/>
</dbReference>
<dbReference type="EMBL" id="QUQM01000001">
    <property type="protein sequence ID" value="KAA8651114.1"/>
    <property type="molecule type" value="Genomic_DNA"/>
</dbReference>
<evidence type="ECO:0000313" key="10">
    <source>
        <dbReference type="EMBL" id="KAA8651114.1"/>
    </source>
</evidence>
<keyword evidence="3 8" id="KW-0349">Heme</keyword>
<dbReference type="VEuPathDB" id="FungiDB:EYZ11_002424"/>
<gene>
    <name evidence="10" type="ORF">ATNIH1004_003807</name>
</gene>
<dbReference type="OrthoDB" id="1844152at2759"/>
<dbReference type="CDD" id="cd11041">
    <property type="entry name" value="CYP503A1-like"/>
    <property type="match status" value="1"/>
</dbReference>
<dbReference type="Proteomes" id="UP000324241">
    <property type="component" value="Unassembled WGS sequence"/>
</dbReference>
<evidence type="ECO:0000256" key="7">
    <source>
        <dbReference type="ARBA" id="ARBA00023033"/>
    </source>
</evidence>
<dbReference type="VEuPathDB" id="FungiDB:EYZ11_002453"/>
<dbReference type="GeneID" id="54326509"/>
<evidence type="ECO:0000256" key="6">
    <source>
        <dbReference type="ARBA" id="ARBA00023004"/>
    </source>
</evidence>
<reference evidence="10 11" key="1">
    <citation type="submission" date="2019-08" db="EMBL/GenBank/DDBJ databases">
        <title>The genome sequence of a newly discovered highly antifungal drug resistant Aspergillus species, Aspergillus tanneri NIH 1004.</title>
        <authorList>
            <person name="Mounaud S."/>
            <person name="Singh I."/>
            <person name="Joardar V."/>
            <person name="Pakala S."/>
            <person name="Pakala S."/>
            <person name="Venepally P."/>
            <person name="Chung J.K."/>
            <person name="Losada L."/>
            <person name="Nierman W.C."/>
        </authorList>
    </citation>
    <scope>NUCLEOTIDE SEQUENCE [LARGE SCALE GENOMIC DNA]</scope>
    <source>
        <strain evidence="10 11">NIH1004</strain>
    </source>
</reference>
<evidence type="ECO:0000256" key="8">
    <source>
        <dbReference type="PIRSR" id="PIRSR602403-1"/>
    </source>
</evidence>
<dbReference type="GO" id="GO:0005506">
    <property type="term" value="F:iron ion binding"/>
    <property type="evidence" value="ECO:0007669"/>
    <property type="project" value="InterPro"/>
</dbReference>
<keyword evidence="6 8" id="KW-0408">Iron</keyword>
<keyword evidence="9" id="KW-0732">Signal</keyword>
<name>A0A5M9N0J1_9EURO</name>
<comment type="caution">
    <text evidence="10">The sequence shown here is derived from an EMBL/GenBank/DDBJ whole genome shotgun (WGS) entry which is preliminary data.</text>
</comment>
<evidence type="ECO:0000313" key="11">
    <source>
        <dbReference type="Proteomes" id="UP000324241"/>
    </source>
</evidence>
<evidence type="ECO:0000256" key="2">
    <source>
        <dbReference type="ARBA" id="ARBA00010617"/>
    </source>
</evidence>
<keyword evidence="5" id="KW-0560">Oxidoreductase</keyword>
<dbReference type="GO" id="GO:0016705">
    <property type="term" value="F:oxidoreductase activity, acting on paired donors, with incorporation or reduction of molecular oxygen"/>
    <property type="evidence" value="ECO:0007669"/>
    <property type="project" value="InterPro"/>
</dbReference>
<evidence type="ECO:0008006" key="12">
    <source>
        <dbReference type="Google" id="ProtNLM"/>
    </source>
</evidence>
<evidence type="ECO:0000256" key="1">
    <source>
        <dbReference type="ARBA" id="ARBA00001971"/>
    </source>
</evidence>
<evidence type="ECO:0000256" key="3">
    <source>
        <dbReference type="ARBA" id="ARBA00022617"/>
    </source>
</evidence>
<dbReference type="AlphaFoldDB" id="A0A5M9N0J1"/>
<dbReference type="SUPFAM" id="SSF53254">
    <property type="entry name" value="Phosphoglycerate mutase-like"/>
    <property type="match status" value="1"/>
</dbReference>